<proteinExistence type="predicted"/>
<evidence type="ECO:0000313" key="2">
    <source>
        <dbReference type="Proteomes" id="UP000596123"/>
    </source>
</evidence>
<keyword evidence="2" id="KW-1185">Reference proteome</keyword>
<protein>
    <submittedName>
        <fullName evidence="1">Uncharacterized protein</fullName>
    </submittedName>
</protein>
<name>A0A7T8EP98_9CAUD</name>
<gene>
    <name evidence="1" type="ORF">pEaSNUABM5_00013</name>
</gene>
<sequence length="251" mass="28412">MTTNYAQQVQKILGSMNFNDYKKPTAEQMQELLTQGRSRILAASDTDQLCPLSVEFFPFCWSVVGRFGAASYNAVEIASLTKIQPIFIACAIHEYGLDWAYRLFTLKRLVGLDRGPNTIVQGATWHWSVSEIRRRVEPTSMSARSQRQTELVRVVNRGSIEDLAAAVKNTGNLIISVIEPKRRDVFRDPRPKLEAIKRKGNGQAMTVVTPKTEKQRWHQFAVHPYPVDKTKPSVGAVRRIRGGHCVYQLPN</sequence>
<dbReference type="Proteomes" id="UP000596123">
    <property type="component" value="Segment"/>
</dbReference>
<accession>A0A7T8EP98</accession>
<evidence type="ECO:0000313" key="1">
    <source>
        <dbReference type="EMBL" id="QQO90155.1"/>
    </source>
</evidence>
<reference evidence="1 2" key="1">
    <citation type="submission" date="2020-12" db="EMBL/GenBank/DDBJ databases">
        <title>Complete genome sequence of Erwinia phage pEa_SNUABM_5.</title>
        <authorList>
            <person name="Kim S.G."/>
            <person name="Lee S.B."/>
            <person name="Kwon J."/>
            <person name="Park S.C."/>
        </authorList>
    </citation>
    <scope>NUCLEOTIDE SEQUENCE [LARGE SCALE GENOMIC DNA]</scope>
</reference>
<dbReference type="EMBL" id="MW366843">
    <property type="protein sequence ID" value="QQO90155.1"/>
    <property type="molecule type" value="Genomic_DNA"/>
</dbReference>
<organism evidence="1 2">
    <name type="scientific">Erwinia phage pEa_SNUABM_5</name>
    <dbReference type="NCBI Taxonomy" id="2797313"/>
    <lineage>
        <taxon>Viruses</taxon>
        <taxon>Duplodnaviria</taxon>
        <taxon>Heunggongvirae</taxon>
        <taxon>Uroviricota</taxon>
        <taxon>Caudoviricetes</taxon>
        <taxon>Rivsvirus</taxon>
        <taxon>Rivsvirus SNUABM5</taxon>
    </lineage>
</organism>